<dbReference type="InterPro" id="IPR001031">
    <property type="entry name" value="Thioesterase"/>
</dbReference>
<dbReference type="InterPro" id="IPR045851">
    <property type="entry name" value="AMP-bd_C_sf"/>
</dbReference>
<dbReference type="SUPFAM" id="SSF56801">
    <property type="entry name" value="Acetyl-CoA synthetase-like"/>
    <property type="match status" value="1"/>
</dbReference>
<dbReference type="Gene3D" id="3.30.300.30">
    <property type="match status" value="1"/>
</dbReference>
<dbReference type="GO" id="GO:0031177">
    <property type="term" value="F:phosphopantetheine binding"/>
    <property type="evidence" value="ECO:0007669"/>
    <property type="project" value="InterPro"/>
</dbReference>
<dbReference type="RefSeq" id="WP_198739036.1">
    <property type="nucleotide sequence ID" value="NZ_JAEIOS010000013.1"/>
</dbReference>
<evidence type="ECO:0000256" key="3">
    <source>
        <dbReference type="ARBA" id="ARBA00022553"/>
    </source>
</evidence>
<dbReference type="Gene3D" id="2.30.38.10">
    <property type="entry name" value="Luciferase, Domain 3"/>
    <property type="match status" value="1"/>
</dbReference>
<dbReference type="SUPFAM" id="SSF52777">
    <property type="entry name" value="CoA-dependent acyltransferases"/>
    <property type="match status" value="2"/>
</dbReference>
<reference evidence="5" key="1">
    <citation type="submission" date="2020-12" db="EMBL/GenBank/DDBJ databases">
        <title>Genome public.</title>
        <authorList>
            <person name="Sun Q."/>
        </authorList>
    </citation>
    <scope>NUCLEOTIDE SEQUENCE</scope>
    <source>
        <strain evidence="5">CCM 8863</strain>
    </source>
</reference>
<dbReference type="Gene3D" id="3.30.559.30">
    <property type="entry name" value="Nonribosomal peptide synthetase, condensation domain"/>
    <property type="match status" value="1"/>
</dbReference>
<keyword evidence="3" id="KW-0597">Phosphoprotein</keyword>
<dbReference type="Gene3D" id="3.40.50.980">
    <property type="match status" value="2"/>
</dbReference>
<keyword evidence="2" id="KW-0596">Phosphopantetheine</keyword>
<dbReference type="InterPro" id="IPR036736">
    <property type="entry name" value="ACP-like_sf"/>
</dbReference>
<dbReference type="Pfam" id="PF13193">
    <property type="entry name" value="AMP-binding_C"/>
    <property type="match status" value="1"/>
</dbReference>
<dbReference type="PROSITE" id="PS50075">
    <property type="entry name" value="CARRIER"/>
    <property type="match status" value="1"/>
</dbReference>
<dbReference type="SUPFAM" id="SSF47336">
    <property type="entry name" value="ACP-like"/>
    <property type="match status" value="1"/>
</dbReference>
<dbReference type="InterPro" id="IPR025110">
    <property type="entry name" value="AMP-bd_C"/>
</dbReference>
<dbReference type="GO" id="GO:0003824">
    <property type="term" value="F:catalytic activity"/>
    <property type="evidence" value="ECO:0007669"/>
    <property type="project" value="InterPro"/>
</dbReference>
<protein>
    <submittedName>
        <fullName evidence="5">Amino acid adenylation domain-containing protein</fullName>
    </submittedName>
</protein>
<dbReference type="GO" id="GO:0044550">
    <property type="term" value="P:secondary metabolite biosynthetic process"/>
    <property type="evidence" value="ECO:0007669"/>
    <property type="project" value="TreeGrafter"/>
</dbReference>
<dbReference type="InterPro" id="IPR000873">
    <property type="entry name" value="AMP-dep_synth/lig_dom"/>
</dbReference>
<evidence type="ECO:0000259" key="4">
    <source>
        <dbReference type="PROSITE" id="PS50075"/>
    </source>
</evidence>
<evidence type="ECO:0000256" key="2">
    <source>
        <dbReference type="ARBA" id="ARBA00022450"/>
    </source>
</evidence>
<comment type="caution">
    <text evidence="5">The sequence shown here is derived from an EMBL/GenBank/DDBJ whole genome shotgun (WGS) entry which is preliminary data.</text>
</comment>
<dbReference type="InterPro" id="IPR009081">
    <property type="entry name" value="PP-bd_ACP"/>
</dbReference>
<comment type="cofactor">
    <cofactor evidence="1">
        <name>pantetheine 4'-phosphate</name>
        <dbReference type="ChEBI" id="CHEBI:47942"/>
    </cofactor>
</comment>
<gene>
    <name evidence="5" type="ORF">JDV75_09830</name>
</gene>
<dbReference type="InterPro" id="IPR020845">
    <property type="entry name" value="AMP-binding_CS"/>
</dbReference>
<dbReference type="PANTHER" id="PTHR45527">
    <property type="entry name" value="NONRIBOSOMAL PEPTIDE SYNTHETASE"/>
    <property type="match status" value="1"/>
</dbReference>
<dbReference type="InterPro" id="IPR020806">
    <property type="entry name" value="PKS_PP-bd"/>
</dbReference>
<dbReference type="GO" id="GO:0043041">
    <property type="term" value="P:amino acid activation for nonribosomal peptide biosynthetic process"/>
    <property type="evidence" value="ECO:0007669"/>
    <property type="project" value="TreeGrafter"/>
</dbReference>
<dbReference type="InterPro" id="IPR023213">
    <property type="entry name" value="CAT-like_dom_sf"/>
</dbReference>
<dbReference type="GO" id="GO:0005737">
    <property type="term" value="C:cytoplasm"/>
    <property type="evidence" value="ECO:0007669"/>
    <property type="project" value="TreeGrafter"/>
</dbReference>
<evidence type="ECO:0000313" key="5">
    <source>
        <dbReference type="EMBL" id="MBI8990049.1"/>
    </source>
</evidence>
<dbReference type="Pfam" id="PF00975">
    <property type="entry name" value="Thioesterase"/>
    <property type="match status" value="1"/>
</dbReference>
<dbReference type="Gene3D" id="3.30.559.10">
    <property type="entry name" value="Chloramphenicol acetyltransferase-like domain"/>
    <property type="match status" value="1"/>
</dbReference>
<dbReference type="SMART" id="SM00823">
    <property type="entry name" value="PKS_PP"/>
    <property type="match status" value="1"/>
</dbReference>
<accession>A0A934M7X8</accession>
<dbReference type="InterPro" id="IPR001242">
    <property type="entry name" value="Condensation_dom"/>
</dbReference>
<dbReference type="SUPFAM" id="SSF53474">
    <property type="entry name" value="alpha/beta-Hydrolases"/>
    <property type="match status" value="1"/>
</dbReference>
<keyword evidence="6" id="KW-1185">Reference proteome</keyword>
<dbReference type="InterPro" id="IPR010071">
    <property type="entry name" value="AA_adenyl_dom"/>
</dbReference>
<sequence>METTGHDMTPGQAALWFAQAATPGSTVFQCAELIEFHGDVEIGLLSDSIRECLGSLAPVRWRFLRATDGKLRAEPDPEWTPASIIIRTGELADDTTDWITEAVSVAAMTDGESISGAELTGHHIMRRPDGTVCWFARFHHILADGYAIAALIRWIAATYTARTTGGDAPRCPFSPGHTPTSPEAAEADVAYWMDPDRRPDKPPAALITGEDPARGVPLRAQSVIETGARQVLRTLARENRATELDLLTALTAHYTAAMTGSDRVTLGVPLMNRPLGAETVDFAPAVNLLPLTLDTSALGDPLPKVIPDVARALAGLRTHGAVRGEHLRRLWRISDPTHRITGPTVNLRPFTPRFRFGDVPAVLTTISVGPVSDIEFIYQSEDDGSMTLHGLTHGDGVRQAELDAHTRRLAALINRLAGQTDAKVESFGQLDLIDGSERRTILERFNDTGHPPGTATTLQERVLSRREYDLRSPAGDADALWWNGEWLRRREFWGQVDRLAVELRRNGARPGALVALQLNRSPALCIAVVATVVTGAAWVPLDPGLPAERRRQMVETAAPGLLVTAPGMTSPHPDLRVTVTLGEDTIRPVTGPDSPTGPPDPVRARPTDTAHVLFTSGSTGTPKGVSVPQEGILNRLEWMASYYRLDPTDTLIQKTPVSFDVSGWELLLPFTHGPRLAVPAPGAHRDPEALLEVLRAAGVTVCHFVPSALDAFLAWTPGAVDVPELRAVITSGEALSVRTAAACRGRLDVEVHNLYGPTEASIDVTAHTVTGKEKVIPIGAPVWNTRTYVLDPVGRLLPVGAPGRLFLAGVQVATGYVGRPDLTAERFTTDPFTGAGRMYDSGDIARWTPDGELIYLGRTDTQIKLRGQRLEPGEIEEVLESHPRVDRCVVRIHPATGSGGDGTLVAWVVPAHGAADPDPDQLVRHCRRLLPDYMVPRAFVPLPELPVTANGKLDTGALPAPVVEACDGGGAAVPGDPLEAMVSDAFTEVLGVRPGVDRNFFDLGGTSLNAVTLAWTVRDRTGFDVGVPDIFGAPSVRQLTATLRDRGAGSSGDAGFAPLLALRPHRAGIPVFCFHPAGGIGWSYARLIPLLDDPRRGVFAVQSPGLTDGCSSTVESITSGARRAANDLLGECARHGVTEVDLLGWSVGGVLAQACAVELADSPVRVRKLVLLDAYPAELWRGRPAPDDQERLRGVLIMAGQDPEDHPAPLRTADVVAALRDAPGAFGALPDDMLATVTEMIGHNARIMREHRTVRWAGTVHIFRAERNPEYMDETAWDPFCTALRVHSIDVTHPGMVSPEALTEVAELLVDHS</sequence>
<dbReference type="PROSITE" id="PS00455">
    <property type="entry name" value="AMP_BINDING"/>
    <property type="match status" value="1"/>
</dbReference>
<dbReference type="Pfam" id="PF00501">
    <property type="entry name" value="AMP-binding"/>
    <property type="match status" value="1"/>
</dbReference>
<feature type="domain" description="Carrier" evidence="4">
    <location>
        <begin position="973"/>
        <end position="1047"/>
    </location>
</feature>
<evidence type="ECO:0000313" key="6">
    <source>
        <dbReference type="Proteomes" id="UP000645966"/>
    </source>
</evidence>
<dbReference type="Pfam" id="PF00668">
    <property type="entry name" value="Condensation"/>
    <property type="match status" value="1"/>
</dbReference>
<dbReference type="Gene3D" id="3.40.50.1820">
    <property type="entry name" value="alpha/beta hydrolase"/>
    <property type="match status" value="1"/>
</dbReference>
<dbReference type="Proteomes" id="UP000645966">
    <property type="component" value="Unassembled WGS sequence"/>
</dbReference>
<name>A0A934M7X8_9CORY</name>
<dbReference type="NCBIfam" id="TIGR01733">
    <property type="entry name" value="AA-adenyl-dom"/>
    <property type="match status" value="1"/>
</dbReference>
<dbReference type="InterPro" id="IPR029058">
    <property type="entry name" value="AB_hydrolase_fold"/>
</dbReference>
<dbReference type="Pfam" id="PF00550">
    <property type="entry name" value="PP-binding"/>
    <property type="match status" value="1"/>
</dbReference>
<organism evidence="5 6">
    <name type="scientific">Corynebacterium meridianum</name>
    <dbReference type="NCBI Taxonomy" id="2765363"/>
    <lineage>
        <taxon>Bacteria</taxon>
        <taxon>Bacillati</taxon>
        <taxon>Actinomycetota</taxon>
        <taxon>Actinomycetes</taxon>
        <taxon>Mycobacteriales</taxon>
        <taxon>Corynebacteriaceae</taxon>
        <taxon>Corynebacterium</taxon>
    </lineage>
</organism>
<evidence type="ECO:0000256" key="1">
    <source>
        <dbReference type="ARBA" id="ARBA00001957"/>
    </source>
</evidence>
<dbReference type="EMBL" id="JAEIOS010000013">
    <property type="protein sequence ID" value="MBI8990049.1"/>
    <property type="molecule type" value="Genomic_DNA"/>
</dbReference>
<proteinExistence type="predicted"/>
<dbReference type="GO" id="GO:0008610">
    <property type="term" value="P:lipid biosynthetic process"/>
    <property type="evidence" value="ECO:0007669"/>
    <property type="project" value="UniProtKB-ARBA"/>
</dbReference>
<dbReference type="PANTHER" id="PTHR45527:SF1">
    <property type="entry name" value="FATTY ACID SYNTHASE"/>
    <property type="match status" value="1"/>
</dbReference>